<comment type="caution">
    <text evidence="1">The sequence shown here is derived from an EMBL/GenBank/DDBJ whole genome shotgun (WGS) entry which is preliminary data.</text>
</comment>
<gene>
    <name evidence="1" type="ORF">DENIS_3685</name>
</gene>
<dbReference type="OrthoDB" id="5430983at2"/>
<evidence type="ECO:0000313" key="1">
    <source>
        <dbReference type="EMBL" id="GBC62708.1"/>
    </source>
</evidence>
<dbReference type="EMBL" id="BEXT01000001">
    <property type="protein sequence ID" value="GBC62708.1"/>
    <property type="molecule type" value="Genomic_DNA"/>
</dbReference>
<dbReference type="InterPro" id="IPR054701">
    <property type="entry name" value="DVU0298-like"/>
</dbReference>
<dbReference type="SUPFAM" id="SSF48371">
    <property type="entry name" value="ARM repeat"/>
    <property type="match status" value="1"/>
</dbReference>
<accession>A0A401G0G4</accession>
<dbReference type="AlphaFoldDB" id="A0A401G0G4"/>
<reference evidence="2" key="1">
    <citation type="submission" date="2017-11" db="EMBL/GenBank/DDBJ databases">
        <authorList>
            <person name="Watanabe M."/>
            <person name="Kojima H."/>
        </authorList>
    </citation>
    <scope>NUCLEOTIDE SEQUENCE [LARGE SCALE GENOMIC DNA]</scope>
    <source>
        <strain evidence="2">Tokyo 01</strain>
    </source>
</reference>
<dbReference type="InterPro" id="IPR011989">
    <property type="entry name" value="ARM-like"/>
</dbReference>
<name>A0A401G0G4_9BACT</name>
<reference evidence="2" key="2">
    <citation type="submission" date="2019-01" db="EMBL/GenBank/DDBJ databases">
        <title>Genome sequence of Desulfonema ishimotonii strain Tokyo 01.</title>
        <authorList>
            <person name="Fukui M."/>
        </authorList>
    </citation>
    <scope>NUCLEOTIDE SEQUENCE [LARGE SCALE GENOMIC DNA]</scope>
    <source>
        <strain evidence="2">Tokyo 01</strain>
    </source>
</reference>
<evidence type="ECO:0000313" key="2">
    <source>
        <dbReference type="Proteomes" id="UP000288096"/>
    </source>
</evidence>
<keyword evidence="2" id="KW-1185">Reference proteome</keyword>
<evidence type="ECO:0008006" key="3">
    <source>
        <dbReference type="Google" id="ProtNLM"/>
    </source>
</evidence>
<dbReference type="RefSeq" id="WP_124329863.1">
    <property type="nucleotide sequence ID" value="NZ_BEXT01000001.1"/>
</dbReference>
<dbReference type="NCBIfam" id="NF045662">
    <property type="entry name" value="DVU0298_fam"/>
    <property type="match status" value="1"/>
</dbReference>
<protein>
    <recommendedName>
        <fullName evidence="3">HEAT repeat domain-containing protein</fullName>
    </recommendedName>
</protein>
<proteinExistence type="predicted"/>
<dbReference type="Pfam" id="PF13513">
    <property type="entry name" value="HEAT_EZ"/>
    <property type="match status" value="1"/>
</dbReference>
<dbReference type="Gene3D" id="1.25.10.10">
    <property type="entry name" value="Leucine-rich Repeat Variant"/>
    <property type="match status" value="1"/>
</dbReference>
<sequence length="234" mass="26354">MNENKLSNRALKKKVLGFLSMDDPARGLEEIRRFQPRRIIGPLFSHFYHKEELVRWRAVTAMGAVVSEMAETGNMEAARVVMRRFMWNLNDESGGIGWGSPEAMGEVTARNERLADEYHCILTSYAWEAGNYLEHEVLQRGLLWGIGRLAHARPGLIRYAIPYLLPFINSHDPIHRGLAVHALGPLADAPTKALIKPLTDDNAEIRIFLDGRMAERTVAALAEAALRYINPARS</sequence>
<organism evidence="1 2">
    <name type="scientific">Desulfonema ishimotonii</name>
    <dbReference type="NCBI Taxonomy" id="45657"/>
    <lineage>
        <taxon>Bacteria</taxon>
        <taxon>Pseudomonadati</taxon>
        <taxon>Thermodesulfobacteriota</taxon>
        <taxon>Desulfobacteria</taxon>
        <taxon>Desulfobacterales</taxon>
        <taxon>Desulfococcaceae</taxon>
        <taxon>Desulfonema</taxon>
    </lineage>
</organism>
<dbReference type="Proteomes" id="UP000288096">
    <property type="component" value="Unassembled WGS sequence"/>
</dbReference>
<dbReference type="InterPro" id="IPR016024">
    <property type="entry name" value="ARM-type_fold"/>
</dbReference>